<dbReference type="EC" id="3.2.1.18" evidence="6"/>
<dbReference type="Proteomes" id="UP000284403">
    <property type="component" value="Unassembled WGS sequence"/>
</dbReference>
<feature type="domain" description="Trans-sialidase C-terminal" evidence="5">
    <location>
        <begin position="490"/>
        <end position="705"/>
    </location>
</feature>
<keyword evidence="3" id="KW-1133">Transmembrane helix</keyword>
<dbReference type="EMBL" id="MKKU01001394">
    <property type="protein sequence ID" value="RNE95658.1"/>
    <property type="molecule type" value="Genomic_DNA"/>
</dbReference>
<dbReference type="PANTHER" id="PTHR10628:SF30">
    <property type="entry name" value="EXO-ALPHA-SIALIDASE"/>
    <property type="match status" value="1"/>
</dbReference>
<sequence length="842" mass="88393">DPPLGGKEEGESEQRHDMCLHWLSSAVLLFFLLVCCGGSGAGASAAGTQEASKEVELFKPGESPVFSSGEESEIGTRYESVSSFYSYSLLEVNGVLVALAVGAHGSGDSDVGFEMWAKYSAYGANEKLSEDAAWDGTEWKTQLVTKRPEAEGYLVSPLGPKAVGKGNKIHLLVPTVTMTGTSPQRENIRWGLALIVGEVQGSTGERGEGRVSWGEPRLLDSVLAGQMQQQSWEVLQPASMSRGVAVGDATVLFPLAGFTTDGTGRRACTVMRSEDNGSSWKLPAAPVVAEDCNSATLLEWEGKLFMATSGSSPWRRRVFESGDEGKTWNEAAGPFARLLGDAYALPLLDPSAALITATIAGRSVLLYTTVMSVHSVGGKRHHVLHLCLSDGARTHDVGPISADEAGHAPFSSLLYTRDELFALYAKGGESGSSQSLVFASLPQQLQRIKTVLQTWKDVDARVAKLCSSAATSAAAKGAAEPAAACVGAMPTDGLVGFLSNNGNNTHWNDEYLGVGATVSGATKVDDGFALAGRGASIAWPVGRDERGQEHGSVGEEVTLVAMVTINEAPPTATPLLGVRTAEAGMYLGLWYDEQKRWRTEFRAEADAQRMTWEEGRAYRVVLTVKNGTGSAYVDGQLVGSLEEKPPAGFVALPEHVFYPEETLLWRGPPERVSRILVGEYRYGEVNAEVHVTVKNVLLYNRCFNASEVAALQEKEKEETSVTAPEPGEVPRTAASSVSGPTSSAHGEAAAAGGVSKEPSGAAGTGSAATDAAGNSAGSASVTRGAPAPGLNNASAALAKEAAGTVQREAGGGDGTARGRLSAVPLLLLLPLLLGLWVWVSLL</sequence>
<name>A0A422MQY6_9TRYP</name>
<gene>
    <name evidence="6" type="ORF">Tco025E_09954</name>
</gene>
<feature type="compositionally biased region" description="Polar residues" evidence="2">
    <location>
        <begin position="733"/>
        <end position="743"/>
    </location>
</feature>
<dbReference type="GO" id="GO:0009313">
    <property type="term" value="P:oligosaccharide catabolic process"/>
    <property type="evidence" value="ECO:0007669"/>
    <property type="project" value="TreeGrafter"/>
</dbReference>
<feature type="compositionally biased region" description="Low complexity" evidence="2">
    <location>
        <begin position="744"/>
        <end position="780"/>
    </location>
</feature>
<keyword evidence="3" id="KW-0812">Transmembrane</keyword>
<dbReference type="GO" id="GO:0006689">
    <property type="term" value="P:ganglioside catabolic process"/>
    <property type="evidence" value="ECO:0007669"/>
    <property type="project" value="TreeGrafter"/>
</dbReference>
<comment type="caution">
    <text evidence="6">The sequence shown here is derived from an EMBL/GenBank/DDBJ whole genome shotgun (WGS) entry which is preliminary data.</text>
</comment>
<keyword evidence="6" id="KW-0326">Glycosidase</keyword>
<dbReference type="InterPro" id="IPR026856">
    <property type="entry name" value="Sialidase_fam"/>
</dbReference>
<evidence type="ECO:0000313" key="6">
    <source>
        <dbReference type="EMBL" id="RNE95658.1"/>
    </source>
</evidence>
<keyword evidence="3" id="KW-0472">Membrane</keyword>
<dbReference type="OrthoDB" id="248414at2759"/>
<dbReference type="Pfam" id="PF13859">
    <property type="entry name" value="BNR_3"/>
    <property type="match status" value="1"/>
</dbReference>
<evidence type="ECO:0000259" key="5">
    <source>
        <dbReference type="Pfam" id="PF22925"/>
    </source>
</evidence>
<keyword evidence="7" id="KW-1185">Reference proteome</keyword>
<feature type="domain" description="Sialidase" evidence="4">
    <location>
        <begin position="88"/>
        <end position="424"/>
    </location>
</feature>
<feature type="non-terminal residue" evidence="6">
    <location>
        <position position="1"/>
    </location>
</feature>
<evidence type="ECO:0000256" key="3">
    <source>
        <dbReference type="SAM" id="Phobius"/>
    </source>
</evidence>
<evidence type="ECO:0000259" key="4">
    <source>
        <dbReference type="Pfam" id="PF13859"/>
    </source>
</evidence>
<dbReference type="InterPro" id="IPR036278">
    <property type="entry name" value="Sialidase_sf"/>
</dbReference>
<organism evidence="6 7">
    <name type="scientific">Trypanosoma conorhini</name>
    <dbReference type="NCBI Taxonomy" id="83891"/>
    <lineage>
        <taxon>Eukaryota</taxon>
        <taxon>Discoba</taxon>
        <taxon>Euglenozoa</taxon>
        <taxon>Kinetoplastea</taxon>
        <taxon>Metakinetoplastina</taxon>
        <taxon>Trypanosomatida</taxon>
        <taxon>Trypanosomatidae</taxon>
        <taxon>Trypanosoma</taxon>
    </lineage>
</organism>
<dbReference type="InterPro" id="IPR055239">
    <property type="entry name" value="TS_C"/>
</dbReference>
<dbReference type="Gene3D" id="2.120.10.10">
    <property type="match status" value="1"/>
</dbReference>
<proteinExistence type="predicted"/>
<dbReference type="RefSeq" id="XP_029223121.1">
    <property type="nucleotide sequence ID" value="XM_029376756.1"/>
</dbReference>
<feature type="region of interest" description="Disordered" evidence="2">
    <location>
        <begin position="711"/>
        <end position="787"/>
    </location>
</feature>
<evidence type="ECO:0000256" key="1">
    <source>
        <dbReference type="ARBA" id="ARBA00022737"/>
    </source>
</evidence>
<dbReference type="GO" id="GO:0004308">
    <property type="term" value="F:exo-alpha-sialidase activity"/>
    <property type="evidence" value="ECO:0007669"/>
    <property type="project" value="UniProtKB-EC"/>
</dbReference>
<evidence type="ECO:0000256" key="2">
    <source>
        <dbReference type="SAM" id="MobiDB-lite"/>
    </source>
</evidence>
<dbReference type="GO" id="GO:0016020">
    <property type="term" value="C:membrane"/>
    <property type="evidence" value="ECO:0007669"/>
    <property type="project" value="TreeGrafter"/>
</dbReference>
<keyword evidence="6" id="KW-0378">Hydrolase</keyword>
<protein>
    <submittedName>
        <fullName evidence="6">Trans-sialidase</fullName>
        <ecNumber evidence="6">3.2.1.18</ecNumber>
    </submittedName>
</protein>
<dbReference type="SUPFAM" id="SSF50939">
    <property type="entry name" value="Sialidases"/>
    <property type="match status" value="1"/>
</dbReference>
<dbReference type="InterPro" id="IPR013320">
    <property type="entry name" value="ConA-like_dom_sf"/>
</dbReference>
<accession>A0A422MQY6</accession>
<dbReference type="PRINTS" id="PR01803">
    <property type="entry name" value="TCSIALIDASE"/>
</dbReference>
<dbReference type="InterPro" id="IPR008377">
    <property type="entry name" value="Sialidase_trypan"/>
</dbReference>
<dbReference type="GeneID" id="40323565"/>
<dbReference type="InterPro" id="IPR011040">
    <property type="entry name" value="Sialidase"/>
</dbReference>
<evidence type="ECO:0000313" key="7">
    <source>
        <dbReference type="Proteomes" id="UP000284403"/>
    </source>
</evidence>
<feature type="transmembrane region" description="Helical" evidence="3">
    <location>
        <begin position="820"/>
        <end position="839"/>
    </location>
</feature>
<dbReference type="Gene3D" id="2.60.120.200">
    <property type="match status" value="1"/>
</dbReference>
<dbReference type="CDD" id="cd15482">
    <property type="entry name" value="Sialidase_non-viral"/>
    <property type="match status" value="1"/>
</dbReference>
<dbReference type="AlphaFoldDB" id="A0A422MQY6"/>
<dbReference type="GO" id="GO:0005737">
    <property type="term" value="C:cytoplasm"/>
    <property type="evidence" value="ECO:0007669"/>
    <property type="project" value="TreeGrafter"/>
</dbReference>
<reference evidence="6 7" key="1">
    <citation type="journal article" date="2018" name="BMC Genomics">
        <title>Genomic comparison of Trypanosoma conorhini and Trypanosoma rangeli to Trypanosoma cruzi strains of high and low virulence.</title>
        <authorList>
            <person name="Bradwell K.R."/>
            <person name="Koparde V.N."/>
            <person name="Matveyev A.V."/>
            <person name="Serrano M.G."/>
            <person name="Alves J.M."/>
            <person name="Parikh H."/>
            <person name="Huang B."/>
            <person name="Lee V."/>
            <person name="Espinosa-Alvarez O."/>
            <person name="Ortiz P.A."/>
            <person name="Costa-Martins A.G."/>
            <person name="Teixeira M.M."/>
            <person name="Buck G.A."/>
        </authorList>
    </citation>
    <scope>NUCLEOTIDE SEQUENCE [LARGE SCALE GENOMIC DNA]</scope>
    <source>
        <strain evidence="6 7">025E</strain>
    </source>
</reference>
<dbReference type="Pfam" id="PF22925">
    <property type="entry name" value="TS_C"/>
    <property type="match status" value="1"/>
</dbReference>
<dbReference type="SUPFAM" id="SSF49899">
    <property type="entry name" value="Concanavalin A-like lectins/glucanases"/>
    <property type="match status" value="1"/>
</dbReference>
<keyword evidence="1" id="KW-0677">Repeat</keyword>
<dbReference type="PANTHER" id="PTHR10628">
    <property type="entry name" value="SIALIDASE"/>
    <property type="match status" value="1"/>
</dbReference>